<gene>
    <name evidence="1" type="ORF">DWW10_20900</name>
</gene>
<evidence type="ECO:0000313" key="1">
    <source>
        <dbReference type="EMBL" id="RGV49013.1"/>
    </source>
</evidence>
<evidence type="ECO:0000313" key="2">
    <source>
        <dbReference type="Proteomes" id="UP000283850"/>
    </source>
</evidence>
<sequence>MELNIGTKEENEGKNSKGRLSAKEFNQIVDVIQQLIEESNTLKMFFGLMAGMLTAVREDGFHFSDSTGKDVMNYTYDGLDAAKVTKHFISLILTTGTVSADMLTKDVVSKLSHIVSIAEEGYHFSDSTGKDVMNYTSKGLDAAKVTEHFISLILKNGSVTAKMLADEIVMKIASLVSVEEEGYHFPDSTGKDVMNYTSEGFDAAQVSEHFASLILKSGSITTKMLASEIISRIASLVSVAEDGFHFPDSSGSDVMNYTSEGFDVAKVSDHFVQVLNKAGVTGSLEYEVINDNVYNF</sequence>
<comment type="caution">
    <text evidence="1">The sequence shown here is derived from an EMBL/GenBank/DDBJ whole genome shotgun (WGS) entry which is preliminary data.</text>
</comment>
<dbReference type="Proteomes" id="UP000283850">
    <property type="component" value="Unassembled WGS sequence"/>
</dbReference>
<accession>A0A412XUV6</accession>
<organism evidence="1 2">
    <name type="scientific">Bacteroides intestinalis</name>
    <dbReference type="NCBI Taxonomy" id="329854"/>
    <lineage>
        <taxon>Bacteria</taxon>
        <taxon>Pseudomonadati</taxon>
        <taxon>Bacteroidota</taxon>
        <taxon>Bacteroidia</taxon>
        <taxon>Bacteroidales</taxon>
        <taxon>Bacteroidaceae</taxon>
        <taxon>Bacteroides</taxon>
    </lineage>
</organism>
<dbReference type="RefSeq" id="WP_118487330.1">
    <property type="nucleotide sequence ID" value="NZ_QRZF01000020.1"/>
</dbReference>
<protein>
    <submittedName>
        <fullName evidence="1">Uncharacterized protein</fullName>
    </submittedName>
</protein>
<dbReference type="AlphaFoldDB" id="A0A412XUV6"/>
<dbReference type="EMBL" id="QRZF01000020">
    <property type="protein sequence ID" value="RGV49013.1"/>
    <property type="molecule type" value="Genomic_DNA"/>
</dbReference>
<name>A0A412XUV6_9BACE</name>
<reference evidence="1 2" key="1">
    <citation type="submission" date="2018-08" db="EMBL/GenBank/DDBJ databases">
        <title>A genome reference for cultivated species of the human gut microbiota.</title>
        <authorList>
            <person name="Zou Y."/>
            <person name="Xue W."/>
            <person name="Luo G."/>
        </authorList>
    </citation>
    <scope>NUCLEOTIDE SEQUENCE [LARGE SCALE GENOMIC DNA]</scope>
    <source>
        <strain evidence="1 2">AF14-32</strain>
    </source>
</reference>
<proteinExistence type="predicted"/>